<comment type="caution">
    <text evidence="3">The sequence shown here is derived from an EMBL/GenBank/DDBJ whole genome shotgun (WGS) entry which is preliminary data.</text>
</comment>
<keyword evidence="2" id="KW-0732">Signal</keyword>
<evidence type="ECO:0000256" key="1">
    <source>
        <dbReference type="ARBA" id="ARBA00009580"/>
    </source>
</evidence>
<dbReference type="PANTHER" id="PTHR31126:SF1">
    <property type="entry name" value="TYROSINE SPECIFIC PROTEIN PHOSPHATASES DOMAIN-CONTAINING PROTEIN"/>
    <property type="match status" value="1"/>
</dbReference>
<name>A0A370R4S2_9GAMM</name>
<dbReference type="Gene3D" id="3.90.190.10">
    <property type="entry name" value="Protein tyrosine phosphatase superfamily"/>
    <property type="match status" value="1"/>
</dbReference>
<dbReference type="InterPro" id="IPR026893">
    <property type="entry name" value="Tyr/Ser_Pase_IphP-type"/>
</dbReference>
<evidence type="ECO:0000313" key="4">
    <source>
        <dbReference type="Proteomes" id="UP000254848"/>
    </source>
</evidence>
<organism evidence="3 4">
    <name type="scientific">Enterobacillus tribolii</name>
    <dbReference type="NCBI Taxonomy" id="1487935"/>
    <lineage>
        <taxon>Bacteria</taxon>
        <taxon>Pseudomonadati</taxon>
        <taxon>Pseudomonadota</taxon>
        <taxon>Gammaproteobacteria</taxon>
        <taxon>Enterobacterales</taxon>
        <taxon>Hafniaceae</taxon>
        <taxon>Enterobacillus</taxon>
    </lineage>
</organism>
<dbReference type="RefSeq" id="WP_115457143.1">
    <property type="nucleotide sequence ID" value="NZ_QRAP01000001.1"/>
</dbReference>
<comment type="similarity">
    <text evidence="1">Belongs to the protein-tyrosine phosphatase family.</text>
</comment>
<dbReference type="Pfam" id="PF13350">
    <property type="entry name" value="Y_phosphatase3"/>
    <property type="match status" value="1"/>
</dbReference>
<sequence>MNKSRLSLIYSAFLFSSLALTGVHAAPAVSDIPAVNQQMINPHGLITRDGDRLTLTWQGMPEAGSVTIKWQDLETGNSKAQDVSVQDGKVTIDDPNPQRRTLFMLPAGQQTVTLAERKLPVKGMDNLRDMGGLKTADGRYTKWGLLYRADTPHKAKAEGYGYLRHMNMGYVFDLRRIEEIAKKPDPAIDGVTYHHTQIPDEPPAYADVSWETDDAIFRFVRTPRAESFYVDTNIFMVDAGQSQRSMKQIFDTALKGEGKAMLWHCAGGKDRTGYVSAMFLAALGVPQETIVNEYLLTNEYRQEFDRQELADMSKAFNNDAQAIKGFKAIQQSRPEYILAGLKQIEKEYGSVENYLEKQMGVTAQQIARLKMLYTE</sequence>
<evidence type="ECO:0000256" key="2">
    <source>
        <dbReference type="SAM" id="SignalP"/>
    </source>
</evidence>
<dbReference type="EMBL" id="QRAP01000001">
    <property type="protein sequence ID" value="RDK97428.1"/>
    <property type="molecule type" value="Genomic_DNA"/>
</dbReference>
<reference evidence="3 4" key="1">
    <citation type="submission" date="2018-07" db="EMBL/GenBank/DDBJ databases">
        <title>Genomic Encyclopedia of Type Strains, Phase IV (KMG-IV): sequencing the most valuable type-strain genomes for metagenomic binning, comparative biology and taxonomic classification.</title>
        <authorList>
            <person name="Goeker M."/>
        </authorList>
    </citation>
    <scope>NUCLEOTIDE SEQUENCE [LARGE SCALE GENOMIC DNA]</scope>
    <source>
        <strain evidence="3 4">DSM 103736</strain>
    </source>
</reference>
<dbReference type="PANTHER" id="PTHR31126">
    <property type="entry name" value="TYROSINE-PROTEIN PHOSPHATASE"/>
    <property type="match status" value="1"/>
</dbReference>
<dbReference type="Proteomes" id="UP000254848">
    <property type="component" value="Unassembled WGS sequence"/>
</dbReference>
<feature type="signal peptide" evidence="2">
    <location>
        <begin position="1"/>
        <end position="25"/>
    </location>
</feature>
<keyword evidence="4" id="KW-1185">Reference proteome</keyword>
<accession>A0A370R4S2</accession>
<dbReference type="GO" id="GO:0004721">
    <property type="term" value="F:phosphoprotein phosphatase activity"/>
    <property type="evidence" value="ECO:0007669"/>
    <property type="project" value="InterPro"/>
</dbReference>
<dbReference type="AlphaFoldDB" id="A0A370R4S2"/>
<feature type="chain" id="PRO_5017052467" evidence="2">
    <location>
        <begin position="26"/>
        <end position="375"/>
    </location>
</feature>
<dbReference type="OrthoDB" id="1188001at2"/>
<gene>
    <name evidence="3" type="ORF">C8D90_101878</name>
</gene>
<evidence type="ECO:0000313" key="3">
    <source>
        <dbReference type="EMBL" id="RDK97428.1"/>
    </source>
</evidence>
<proteinExistence type="inferred from homology"/>
<dbReference type="InterPro" id="IPR029021">
    <property type="entry name" value="Prot-tyrosine_phosphatase-like"/>
</dbReference>
<dbReference type="SUPFAM" id="SSF52799">
    <property type="entry name" value="(Phosphotyrosine protein) phosphatases II"/>
    <property type="match status" value="1"/>
</dbReference>
<protein>
    <submittedName>
        <fullName evidence="3">Protein tyrosine phosphatase</fullName>
    </submittedName>
</protein>